<dbReference type="CDD" id="cd06260">
    <property type="entry name" value="DUF820-like"/>
    <property type="match status" value="1"/>
</dbReference>
<evidence type="ECO:0000259" key="1">
    <source>
        <dbReference type="Pfam" id="PF05685"/>
    </source>
</evidence>
<protein>
    <recommendedName>
        <fullName evidence="1">Putative restriction endonuclease domain-containing protein</fullName>
    </recommendedName>
</protein>
<dbReference type="Pfam" id="PF05685">
    <property type="entry name" value="Uma2"/>
    <property type="match status" value="1"/>
</dbReference>
<dbReference type="EMBL" id="QOQW01000042">
    <property type="protein sequence ID" value="RCK74636.1"/>
    <property type="molecule type" value="Genomic_DNA"/>
</dbReference>
<comment type="caution">
    <text evidence="2">The sequence shown here is derived from an EMBL/GenBank/DDBJ whole genome shotgun (WGS) entry which is preliminary data.</text>
</comment>
<proteinExistence type="predicted"/>
<reference evidence="2 3" key="1">
    <citation type="submission" date="2018-05" db="EMBL/GenBank/DDBJ databases">
        <title>A metagenomic window into the 2 km-deep terrestrial subsurface aquifer revealed taxonomically and functionally diverse microbial community comprising novel uncultured bacterial lineages.</title>
        <authorList>
            <person name="Kadnikov V.V."/>
            <person name="Mardanov A.V."/>
            <person name="Beletsky A.V."/>
            <person name="Banks D."/>
            <person name="Pimenov N.V."/>
            <person name="Frank Y.A."/>
            <person name="Karnachuk O.V."/>
            <person name="Ravin N.V."/>
        </authorList>
    </citation>
    <scope>NUCLEOTIDE SEQUENCE [LARGE SCALE GENOMIC DNA]</scope>
    <source>
        <strain evidence="2">BY5</strain>
    </source>
</reference>
<dbReference type="SUPFAM" id="SSF52980">
    <property type="entry name" value="Restriction endonuclease-like"/>
    <property type="match status" value="1"/>
</dbReference>
<feature type="domain" description="Putative restriction endonuclease" evidence="1">
    <location>
        <begin position="14"/>
        <end position="186"/>
    </location>
</feature>
<dbReference type="PANTHER" id="PTHR36558">
    <property type="entry name" value="GLR1098 PROTEIN"/>
    <property type="match status" value="1"/>
</dbReference>
<dbReference type="Proteomes" id="UP000252355">
    <property type="component" value="Unassembled WGS sequence"/>
</dbReference>
<dbReference type="AlphaFoldDB" id="A0A367Z8Z8"/>
<dbReference type="PANTHER" id="PTHR36558:SF1">
    <property type="entry name" value="RESTRICTION ENDONUCLEASE DOMAIN-CONTAINING PROTEIN-RELATED"/>
    <property type="match status" value="1"/>
</dbReference>
<gene>
    <name evidence="2" type="ORF">OZSIB_4372</name>
</gene>
<dbReference type="Gene3D" id="3.90.1570.10">
    <property type="entry name" value="tt1808, chain A"/>
    <property type="match status" value="1"/>
</dbReference>
<evidence type="ECO:0000313" key="3">
    <source>
        <dbReference type="Proteomes" id="UP000252355"/>
    </source>
</evidence>
<dbReference type="InterPro" id="IPR008538">
    <property type="entry name" value="Uma2"/>
</dbReference>
<evidence type="ECO:0000313" key="2">
    <source>
        <dbReference type="EMBL" id="RCK74636.1"/>
    </source>
</evidence>
<dbReference type="InterPro" id="IPR012296">
    <property type="entry name" value="Nuclease_put_TT1808"/>
</dbReference>
<accession>A0A367Z8Z8</accession>
<dbReference type="InterPro" id="IPR011335">
    <property type="entry name" value="Restrct_endonuc-II-like"/>
</dbReference>
<name>A0A367Z8Z8_9BACT</name>
<organism evidence="2 3">
    <name type="scientific">Candidatus Ozemobacter sibiricus</name>
    <dbReference type="NCBI Taxonomy" id="2268124"/>
    <lineage>
        <taxon>Bacteria</taxon>
        <taxon>Candidatus Ozemobacteria</taxon>
        <taxon>Candidatus Ozemobacterales</taxon>
        <taxon>Candidatus Ozemobacteraceae</taxon>
        <taxon>Candidatus Ozemobacter</taxon>
    </lineage>
</organism>
<sequence length="208" mass="23155">MSQAEAAKKVVTYAEFSTWPDNERWEIIDGEAYAMTPGPSTLHQMVFRGLFRQLDAFFRQGPCQVFSDPYEFRLARPGQREEDIIDVVRPDLAVVCDPARYDEKGGIGAPDFVIEILSRSSASRDQVAKRRLYERHGVKEYWVVDPEERLVFVSRLTSAGTFSGAEIFSTDGLRLAVATFPGLVIDFDEAIPRSSRPEGSSGPSPASG</sequence>